<dbReference type="Proteomes" id="UP000240572">
    <property type="component" value="Unassembled WGS sequence"/>
</dbReference>
<sequence length="306" mass="33007">MTLKNIRIGTRDSRLALWQAEQVQQLLTAQGFPSELVPVKSEGDLDLVTPLYAMGVEGVFTKTLDAHLLSNRIDIAVHSMKDVPVQMAQGIVSAAVLQRASYKDILVVKDPEVLHSFTEPHIIATGSVRRRAQWLNRYPHHRIDELRGNVQTRLQKLADNDWSGAIFAAAGLERIGIRPGTAVDLDWMLPAPAQGAIMVVCRAGEQVLLEACAPMNDTATAACVHAERDFLSALMGGCATPISALATYNGDKLVFKGSVLSAEGKEKIEIEEVFNAAEAAAAGRLAAEKIIAAGADRIIAKLNRKG</sequence>
<evidence type="ECO:0000259" key="10">
    <source>
        <dbReference type="Pfam" id="PF01379"/>
    </source>
</evidence>
<evidence type="ECO:0000256" key="9">
    <source>
        <dbReference type="NCBIfam" id="TIGR00212"/>
    </source>
</evidence>
<evidence type="ECO:0000259" key="11">
    <source>
        <dbReference type="Pfam" id="PF03900"/>
    </source>
</evidence>
<evidence type="ECO:0000256" key="4">
    <source>
        <dbReference type="ARBA" id="ARBA00005638"/>
    </source>
</evidence>
<dbReference type="GO" id="GO:0005737">
    <property type="term" value="C:cytoplasm"/>
    <property type="evidence" value="ECO:0007669"/>
    <property type="project" value="UniProtKB-UniRule"/>
</dbReference>
<accession>A0A2P8CXL2</accession>
<keyword evidence="6" id="KW-0808">Transferase</keyword>
<comment type="cofactor">
    <cofactor evidence="1">
        <name>dipyrromethane</name>
        <dbReference type="ChEBI" id="CHEBI:60342"/>
    </cofactor>
</comment>
<reference evidence="12 13" key="1">
    <citation type="submission" date="2018-03" db="EMBL/GenBank/DDBJ databases">
        <title>Genomic Encyclopedia of Type Strains, Phase III (KMG-III): the genomes of soil and plant-associated and newly described type strains.</title>
        <authorList>
            <person name="Whitman W."/>
        </authorList>
    </citation>
    <scope>NUCLEOTIDE SEQUENCE [LARGE SCALE GENOMIC DNA]</scope>
    <source>
        <strain evidence="12 13">CGMCC 1.12700</strain>
    </source>
</reference>
<evidence type="ECO:0000256" key="7">
    <source>
        <dbReference type="ARBA" id="ARBA00023244"/>
    </source>
</evidence>
<dbReference type="OrthoDB" id="9810298at2"/>
<dbReference type="CDD" id="cd13647">
    <property type="entry name" value="PBP2_PBGD_2"/>
    <property type="match status" value="1"/>
</dbReference>
<dbReference type="NCBIfam" id="TIGR00212">
    <property type="entry name" value="hemC"/>
    <property type="match status" value="1"/>
</dbReference>
<evidence type="ECO:0000313" key="12">
    <source>
        <dbReference type="EMBL" id="PSK89714.1"/>
    </source>
</evidence>
<dbReference type="PRINTS" id="PR00151">
    <property type="entry name" value="PORPHBDMNASE"/>
</dbReference>
<evidence type="ECO:0000313" key="13">
    <source>
        <dbReference type="Proteomes" id="UP000240572"/>
    </source>
</evidence>
<evidence type="ECO:0000256" key="8">
    <source>
        <dbReference type="ARBA" id="ARBA00048169"/>
    </source>
</evidence>
<dbReference type="AlphaFoldDB" id="A0A2P8CXL2"/>
<evidence type="ECO:0000256" key="5">
    <source>
        <dbReference type="ARBA" id="ARBA00011245"/>
    </source>
</evidence>
<evidence type="ECO:0000256" key="2">
    <source>
        <dbReference type="ARBA" id="ARBA00002869"/>
    </source>
</evidence>
<organism evidence="12 13">
    <name type="scientific">Taibaiella chishuiensis</name>
    <dbReference type="NCBI Taxonomy" id="1434707"/>
    <lineage>
        <taxon>Bacteria</taxon>
        <taxon>Pseudomonadati</taxon>
        <taxon>Bacteroidota</taxon>
        <taxon>Chitinophagia</taxon>
        <taxon>Chitinophagales</taxon>
        <taxon>Chitinophagaceae</taxon>
        <taxon>Taibaiella</taxon>
    </lineage>
</organism>
<name>A0A2P8CXL2_9BACT</name>
<feature type="domain" description="Porphobilinogen deaminase C-terminal" evidence="11">
    <location>
        <begin position="222"/>
        <end position="291"/>
    </location>
</feature>
<dbReference type="EMBL" id="PYGD01000010">
    <property type="protein sequence ID" value="PSK89714.1"/>
    <property type="molecule type" value="Genomic_DNA"/>
</dbReference>
<keyword evidence="7" id="KW-0627">Porphyrin biosynthesis</keyword>
<dbReference type="InterPro" id="IPR000860">
    <property type="entry name" value="HemC"/>
</dbReference>
<dbReference type="PROSITE" id="PS00533">
    <property type="entry name" value="PORPHOBILINOGEN_DEAM"/>
    <property type="match status" value="1"/>
</dbReference>
<dbReference type="Gene3D" id="3.40.190.10">
    <property type="entry name" value="Periplasmic binding protein-like II"/>
    <property type="match status" value="2"/>
</dbReference>
<comment type="catalytic activity">
    <reaction evidence="8">
        <text>4 porphobilinogen + H2O = hydroxymethylbilane + 4 NH4(+)</text>
        <dbReference type="Rhea" id="RHEA:13185"/>
        <dbReference type="ChEBI" id="CHEBI:15377"/>
        <dbReference type="ChEBI" id="CHEBI:28938"/>
        <dbReference type="ChEBI" id="CHEBI:57845"/>
        <dbReference type="ChEBI" id="CHEBI:58126"/>
        <dbReference type="EC" id="2.5.1.61"/>
    </reaction>
</comment>
<evidence type="ECO:0000256" key="1">
    <source>
        <dbReference type="ARBA" id="ARBA00001916"/>
    </source>
</evidence>
<dbReference type="GO" id="GO:0006783">
    <property type="term" value="P:heme biosynthetic process"/>
    <property type="evidence" value="ECO:0007669"/>
    <property type="project" value="TreeGrafter"/>
</dbReference>
<dbReference type="RefSeq" id="WP_106524526.1">
    <property type="nucleotide sequence ID" value="NZ_PYGD01000010.1"/>
</dbReference>
<dbReference type="PIRSF" id="PIRSF001438">
    <property type="entry name" value="4pyrrol_synth_OHMeBilane_synth"/>
    <property type="match status" value="1"/>
</dbReference>
<dbReference type="SUPFAM" id="SSF53850">
    <property type="entry name" value="Periplasmic binding protein-like II"/>
    <property type="match status" value="1"/>
</dbReference>
<dbReference type="InterPro" id="IPR022417">
    <property type="entry name" value="Porphobilin_deaminase_N"/>
</dbReference>
<dbReference type="InterPro" id="IPR036803">
    <property type="entry name" value="Porphobilinogen_deaminase_C_sf"/>
</dbReference>
<comment type="subunit">
    <text evidence="5">Monomer.</text>
</comment>
<keyword evidence="13" id="KW-1185">Reference proteome</keyword>
<dbReference type="EC" id="2.5.1.61" evidence="9"/>
<dbReference type="Pfam" id="PF03900">
    <property type="entry name" value="Porphobil_deamC"/>
    <property type="match status" value="1"/>
</dbReference>
<comment type="caution">
    <text evidence="12">The sequence shown here is derived from an EMBL/GenBank/DDBJ whole genome shotgun (WGS) entry which is preliminary data.</text>
</comment>
<proteinExistence type="inferred from homology"/>
<evidence type="ECO:0000256" key="6">
    <source>
        <dbReference type="ARBA" id="ARBA00022679"/>
    </source>
</evidence>
<dbReference type="Pfam" id="PF01379">
    <property type="entry name" value="Porphobil_deam"/>
    <property type="match status" value="1"/>
</dbReference>
<dbReference type="PANTHER" id="PTHR11557:SF0">
    <property type="entry name" value="PORPHOBILINOGEN DEAMINASE"/>
    <property type="match status" value="1"/>
</dbReference>
<protein>
    <recommendedName>
        <fullName evidence="9">Hydroxymethylbilane synthase</fullName>
        <ecNumber evidence="9">2.5.1.61</ecNumber>
    </recommendedName>
</protein>
<dbReference type="SUPFAM" id="SSF54782">
    <property type="entry name" value="Porphobilinogen deaminase (hydroxymethylbilane synthase), C-terminal domain"/>
    <property type="match status" value="1"/>
</dbReference>
<dbReference type="Gene3D" id="3.30.160.40">
    <property type="entry name" value="Porphobilinogen deaminase, C-terminal domain"/>
    <property type="match status" value="1"/>
</dbReference>
<comment type="pathway">
    <text evidence="3">Porphyrin-containing compound metabolism; protoporphyrin-IX biosynthesis; coproporphyrinogen-III from 5-aminolevulinate: step 2/4.</text>
</comment>
<dbReference type="InterPro" id="IPR022419">
    <property type="entry name" value="Porphobilin_deaminase_cofac_BS"/>
</dbReference>
<gene>
    <name evidence="12" type="ORF">B0I18_11013</name>
</gene>
<feature type="domain" description="Porphobilinogen deaminase N-terminal" evidence="10">
    <location>
        <begin position="6"/>
        <end position="208"/>
    </location>
</feature>
<comment type="function">
    <text evidence="2">Tetrapolymerization of the monopyrrole PBG into the hydroxymethylbilane pre-uroporphyrinogen in several discrete steps.</text>
</comment>
<dbReference type="PANTHER" id="PTHR11557">
    <property type="entry name" value="PORPHOBILINOGEN DEAMINASE"/>
    <property type="match status" value="1"/>
</dbReference>
<dbReference type="InterPro" id="IPR022418">
    <property type="entry name" value="Porphobilinogen_deaminase_C"/>
</dbReference>
<dbReference type="GO" id="GO:0004418">
    <property type="term" value="F:hydroxymethylbilane synthase activity"/>
    <property type="evidence" value="ECO:0007669"/>
    <property type="project" value="UniProtKB-UniRule"/>
</dbReference>
<evidence type="ECO:0000256" key="3">
    <source>
        <dbReference type="ARBA" id="ARBA00004735"/>
    </source>
</evidence>
<comment type="similarity">
    <text evidence="4">Belongs to the HMBS family.</text>
</comment>